<dbReference type="AlphaFoldDB" id="A0A165I208"/>
<gene>
    <name evidence="2" type="ORF">EXIGLDRAFT_67973</name>
</gene>
<evidence type="ECO:0000313" key="2">
    <source>
        <dbReference type="EMBL" id="KZV92783.1"/>
    </source>
</evidence>
<reference evidence="2 3" key="1">
    <citation type="journal article" date="2016" name="Mol. Biol. Evol.">
        <title>Comparative Genomics of Early-Diverging Mushroom-Forming Fungi Provides Insights into the Origins of Lignocellulose Decay Capabilities.</title>
        <authorList>
            <person name="Nagy L.G."/>
            <person name="Riley R."/>
            <person name="Tritt A."/>
            <person name="Adam C."/>
            <person name="Daum C."/>
            <person name="Floudas D."/>
            <person name="Sun H."/>
            <person name="Yadav J.S."/>
            <person name="Pangilinan J."/>
            <person name="Larsson K.H."/>
            <person name="Matsuura K."/>
            <person name="Barry K."/>
            <person name="Labutti K."/>
            <person name="Kuo R."/>
            <person name="Ohm R.A."/>
            <person name="Bhattacharya S.S."/>
            <person name="Shirouzu T."/>
            <person name="Yoshinaga Y."/>
            <person name="Martin F.M."/>
            <person name="Grigoriev I.V."/>
            <person name="Hibbett D.S."/>
        </authorList>
    </citation>
    <scope>NUCLEOTIDE SEQUENCE [LARGE SCALE GENOMIC DNA]</scope>
    <source>
        <strain evidence="2 3">HHB12029</strain>
    </source>
</reference>
<evidence type="ECO:0000256" key="1">
    <source>
        <dbReference type="SAM" id="MobiDB-lite"/>
    </source>
</evidence>
<dbReference type="Proteomes" id="UP000077266">
    <property type="component" value="Unassembled WGS sequence"/>
</dbReference>
<protein>
    <submittedName>
        <fullName evidence="2">Uncharacterized protein</fullName>
    </submittedName>
</protein>
<dbReference type="EMBL" id="KV426002">
    <property type="protein sequence ID" value="KZV92783.1"/>
    <property type="molecule type" value="Genomic_DNA"/>
</dbReference>
<sequence>MAKHPAALFAARVEFGCSNFDLQACRSCLCVRLTVPACRRTTDVRDPAPPAQGTRQSRGGVQAARFSAIQRALQFPPPDVHGTQFWTSIPTDSGSTARVSCLRAELPHPACARHSYGLLFLVFALNLFTMRPPSTTSSPLLSLQSTHDSRGRARGHRRTV</sequence>
<accession>A0A165I208</accession>
<feature type="region of interest" description="Disordered" evidence="1">
    <location>
        <begin position="135"/>
        <end position="160"/>
    </location>
</feature>
<keyword evidence="3" id="KW-1185">Reference proteome</keyword>
<name>A0A165I208_EXIGL</name>
<evidence type="ECO:0000313" key="3">
    <source>
        <dbReference type="Proteomes" id="UP000077266"/>
    </source>
</evidence>
<proteinExistence type="predicted"/>
<organism evidence="2 3">
    <name type="scientific">Exidia glandulosa HHB12029</name>
    <dbReference type="NCBI Taxonomy" id="1314781"/>
    <lineage>
        <taxon>Eukaryota</taxon>
        <taxon>Fungi</taxon>
        <taxon>Dikarya</taxon>
        <taxon>Basidiomycota</taxon>
        <taxon>Agaricomycotina</taxon>
        <taxon>Agaricomycetes</taxon>
        <taxon>Auriculariales</taxon>
        <taxon>Exidiaceae</taxon>
        <taxon>Exidia</taxon>
    </lineage>
</organism>
<dbReference type="InParanoid" id="A0A165I208"/>
<feature type="compositionally biased region" description="Low complexity" evidence="1">
    <location>
        <begin position="135"/>
        <end position="146"/>
    </location>
</feature>